<evidence type="ECO:0000256" key="2">
    <source>
        <dbReference type="SAM" id="Phobius"/>
    </source>
</evidence>
<name>A0A5C8GFF9_9SPIR</name>
<comment type="caution">
    <text evidence="3">The sequence shown here is derived from an EMBL/GenBank/DDBJ whole genome shotgun (WGS) entry which is preliminary data.</text>
</comment>
<feature type="transmembrane region" description="Helical" evidence="2">
    <location>
        <begin position="45"/>
        <end position="62"/>
    </location>
</feature>
<evidence type="ECO:0000313" key="3">
    <source>
        <dbReference type="EMBL" id="TXJ60614.1"/>
    </source>
</evidence>
<feature type="coiled-coil region" evidence="1">
    <location>
        <begin position="110"/>
        <end position="151"/>
    </location>
</feature>
<keyword evidence="2" id="KW-0812">Transmembrane</keyword>
<keyword evidence="2" id="KW-0472">Membrane</keyword>
<keyword evidence="2" id="KW-1133">Transmembrane helix</keyword>
<proteinExistence type="predicted"/>
<protein>
    <submittedName>
        <fullName evidence="3">Uncharacterized protein</fullName>
    </submittedName>
</protein>
<keyword evidence="1" id="KW-0175">Coiled coil</keyword>
<dbReference type="GeneID" id="61066710"/>
<dbReference type="EMBL" id="SAYK01000004">
    <property type="protein sequence ID" value="TXJ60614.1"/>
    <property type="molecule type" value="Genomic_DNA"/>
</dbReference>
<dbReference type="RefSeq" id="WP_147560269.1">
    <property type="nucleotide sequence ID" value="NZ_SAYK01000004.1"/>
</dbReference>
<reference evidence="3 4" key="1">
    <citation type="journal article" date="1992" name="Lakartidningen">
        <title>[Penicillin V and not amoxicillin is the first choice preparation in acute otitis].</title>
        <authorList>
            <person name="Kamme C."/>
            <person name="Lundgren K."/>
            <person name="Prellner K."/>
        </authorList>
    </citation>
    <scope>NUCLEOTIDE SEQUENCE [LARGE SCALE GENOMIC DNA]</scope>
    <source>
        <strain evidence="3 4">PC2022III</strain>
    </source>
</reference>
<gene>
    <name evidence="3" type="ORF">EPJ74_05235</name>
</gene>
<dbReference type="AlphaFoldDB" id="A0A5C8GFF9"/>
<evidence type="ECO:0000256" key="1">
    <source>
        <dbReference type="SAM" id="Coils"/>
    </source>
</evidence>
<sequence length="262" mass="30753">MRRKKLTKGTLSSIVILFIIICIIAILISIISSIFTFLSSYKNELIIIGIAILSIFIVVKLIENLIKNNENEEDLESSIDYETLDNDINSLCKELEELPKVKSFFHIVYNHKIKTKKRNLENKIEKLKILKEEHNKRVDIANKLKENLTNKQGLDIDIKHSLNKDEQCYIFLQDIGWYESRKNRDEEILKRLHIGNLYITNKRFILKTDKETKNINWNDIINISGGIDFLQVNKIKGKFVSLGTMDKIDIFKICFFYTLLRK</sequence>
<dbReference type="Proteomes" id="UP000322188">
    <property type="component" value="Unassembled WGS sequence"/>
</dbReference>
<feature type="transmembrane region" description="Helical" evidence="2">
    <location>
        <begin position="12"/>
        <end position="39"/>
    </location>
</feature>
<organism evidence="3 4">
    <name type="scientific">Brachyspira aalborgi</name>
    <dbReference type="NCBI Taxonomy" id="29522"/>
    <lineage>
        <taxon>Bacteria</taxon>
        <taxon>Pseudomonadati</taxon>
        <taxon>Spirochaetota</taxon>
        <taxon>Spirochaetia</taxon>
        <taxon>Brachyspirales</taxon>
        <taxon>Brachyspiraceae</taxon>
        <taxon>Brachyspira</taxon>
    </lineage>
</organism>
<accession>A0A5C8GFF9</accession>
<evidence type="ECO:0000313" key="4">
    <source>
        <dbReference type="Proteomes" id="UP000322188"/>
    </source>
</evidence>